<protein>
    <recommendedName>
        <fullName evidence="9">Polyprenyl synthetase</fullName>
    </recommendedName>
</protein>
<name>A0A1G1VB31_9BACT</name>
<keyword evidence="3 6" id="KW-0808">Transferase</keyword>
<dbReference type="InterPro" id="IPR000092">
    <property type="entry name" value="Polyprenyl_synt"/>
</dbReference>
<dbReference type="Proteomes" id="UP000178659">
    <property type="component" value="Unassembled WGS sequence"/>
</dbReference>
<evidence type="ECO:0008006" key="9">
    <source>
        <dbReference type="Google" id="ProtNLM"/>
    </source>
</evidence>
<evidence type="ECO:0000256" key="2">
    <source>
        <dbReference type="ARBA" id="ARBA00006706"/>
    </source>
</evidence>
<dbReference type="SFLD" id="SFLDG01017">
    <property type="entry name" value="Polyprenyl_Transferase_Like"/>
    <property type="match status" value="1"/>
</dbReference>
<gene>
    <name evidence="7" type="ORF">A3A77_05070</name>
</gene>
<evidence type="ECO:0000256" key="6">
    <source>
        <dbReference type="RuleBase" id="RU004466"/>
    </source>
</evidence>
<dbReference type="InterPro" id="IPR008949">
    <property type="entry name" value="Isoprenoid_synthase_dom_sf"/>
</dbReference>
<sequence length="355" mass="40964">MKNVNFLEVLEQKRGVVWKEIEKYLDHDFGPIIDKFSNGYKESGDFHKKMVREYPERKGKYLRPSLVMLTCEAMGIEPKKTVKTAAAMQISEDWILIHDDFEDDSLERRGKPTLHRMYGSELAVNAGDSLHILMWKVLYDNMKLLGQQITTKLFEEFYQMLSRATLGQTVEIKWTRENRVDLADEDFFFIVDGKTVYYTIAGPMRLGAIIAGANKKQLDALYEFGTHAGRCFQIKDDILDLTSDFKGLKKQQGNDIYEGKRTLMLLHLLRFVKGGDLKILEGILAKSRDEKTQDEVDWVIEAMKKHRSIEYGQDVATDLASKAFKVFDNNLGFLKEEPARSQIRAGIDFILTRDH</sequence>
<organism evidence="7 8">
    <name type="scientific">Candidatus Blackburnbacteria bacterium RIFCSPLOWO2_01_FULL_40_20</name>
    <dbReference type="NCBI Taxonomy" id="1797519"/>
    <lineage>
        <taxon>Bacteria</taxon>
        <taxon>Candidatus Blackburniibacteriota</taxon>
    </lineage>
</organism>
<proteinExistence type="inferred from homology"/>
<evidence type="ECO:0000256" key="1">
    <source>
        <dbReference type="ARBA" id="ARBA00001946"/>
    </source>
</evidence>
<dbReference type="PROSITE" id="PS00723">
    <property type="entry name" value="POLYPRENYL_SYNTHASE_1"/>
    <property type="match status" value="1"/>
</dbReference>
<evidence type="ECO:0000256" key="3">
    <source>
        <dbReference type="ARBA" id="ARBA00022679"/>
    </source>
</evidence>
<dbReference type="PANTHER" id="PTHR12001">
    <property type="entry name" value="GERANYLGERANYL PYROPHOSPHATE SYNTHASE"/>
    <property type="match status" value="1"/>
</dbReference>
<evidence type="ECO:0000256" key="5">
    <source>
        <dbReference type="ARBA" id="ARBA00022842"/>
    </source>
</evidence>
<dbReference type="SFLD" id="SFLDS00005">
    <property type="entry name" value="Isoprenoid_Synthase_Type_I"/>
    <property type="match status" value="1"/>
</dbReference>
<evidence type="ECO:0000256" key="4">
    <source>
        <dbReference type="ARBA" id="ARBA00022723"/>
    </source>
</evidence>
<dbReference type="GO" id="GO:0046872">
    <property type="term" value="F:metal ion binding"/>
    <property type="evidence" value="ECO:0007669"/>
    <property type="project" value="UniProtKB-KW"/>
</dbReference>
<dbReference type="AlphaFoldDB" id="A0A1G1VB31"/>
<dbReference type="CDD" id="cd00685">
    <property type="entry name" value="Trans_IPPS_HT"/>
    <property type="match status" value="1"/>
</dbReference>
<accession>A0A1G1VB31</accession>
<dbReference type="EMBL" id="MHCC01000026">
    <property type="protein sequence ID" value="OGY12620.1"/>
    <property type="molecule type" value="Genomic_DNA"/>
</dbReference>
<dbReference type="Pfam" id="PF00348">
    <property type="entry name" value="polyprenyl_synt"/>
    <property type="match status" value="1"/>
</dbReference>
<comment type="cofactor">
    <cofactor evidence="1">
        <name>Mg(2+)</name>
        <dbReference type="ChEBI" id="CHEBI:18420"/>
    </cofactor>
</comment>
<dbReference type="SUPFAM" id="SSF48576">
    <property type="entry name" value="Terpenoid synthases"/>
    <property type="match status" value="1"/>
</dbReference>
<comment type="similarity">
    <text evidence="2 6">Belongs to the FPP/GGPP synthase family.</text>
</comment>
<dbReference type="InterPro" id="IPR033749">
    <property type="entry name" value="Polyprenyl_synt_CS"/>
</dbReference>
<reference evidence="7 8" key="1">
    <citation type="journal article" date="2016" name="Nat. Commun.">
        <title>Thousands of microbial genomes shed light on interconnected biogeochemical processes in an aquifer system.</title>
        <authorList>
            <person name="Anantharaman K."/>
            <person name="Brown C.T."/>
            <person name="Hug L.A."/>
            <person name="Sharon I."/>
            <person name="Castelle C.J."/>
            <person name="Probst A.J."/>
            <person name="Thomas B.C."/>
            <person name="Singh A."/>
            <person name="Wilkins M.J."/>
            <person name="Karaoz U."/>
            <person name="Brodie E.L."/>
            <person name="Williams K.H."/>
            <person name="Hubbard S.S."/>
            <person name="Banfield J.F."/>
        </authorList>
    </citation>
    <scope>NUCLEOTIDE SEQUENCE [LARGE SCALE GENOMIC DNA]</scope>
</reference>
<evidence type="ECO:0000313" key="7">
    <source>
        <dbReference type="EMBL" id="OGY12620.1"/>
    </source>
</evidence>
<dbReference type="GO" id="GO:0008299">
    <property type="term" value="P:isoprenoid biosynthetic process"/>
    <property type="evidence" value="ECO:0007669"/>
    <property type="project" value="InterPro"/>
</dbReference>
<dbReference type="Gene3D" id="1.10.600.10">
    <property type="entry name" value="Farnesyl Diphosphate Synthase"/>
    <property type="match status" value="1"/>
</dbReference>
<comment type="caution">
    <text evidence="7">The sequence shown here is derived from an EMBL/GenBank/DDBJ whole genome shotgun (WGS) entry which is preliminary data.</text>
</comment>
<keyword evidence="4" id="KW-0479">Metal-binding</keyword>
<evidence type="ECO:0000313" key="8">
    <source>
        <dbReference type="Proteomes" id="UP000178659"/>
    </source>
</evidence>
<keyword evidence="5" id="KW-0460">Magnesium</keyword>
<dbReference type="GO" id="GO:0004659">
    <property type="term" value="F:prenyltransferase activity"/>
    <property type="evidence" value="ECO:0007669"/>
    <property type="project" value="InterPro"/>
</dbReference>
<dbReference type="PANTHER" id="PTHR12001:SF85">
    <property type="entry name" value="SHORT CHAIN ISOPRENYL DIPHOSPHATE SYNTHASE"/>
    <property type="match status" value="1"/>
</dbReference>